<keyword evidence="3" id="KW-0862">Zinc</keyword>
<evidence type="ECO:0000313" key="8">
    <source>
        <dbReference type="EMBL" id="KFD46813.1"/>
    </source>
</evidence>
<dbReference type="GO" id="GO:0008270">
    <property type="term" value="F:zinc ion binding"/>
    <property type="evidence" value="ECO:0007669"/>
    <property type="project" value="UniProtKB-KW"/>
</dbReference>
<dbReference type="GO" id="GO:0005739">
    <property type="term" value="C:mitochondrion"/>
    <property type="evidence" value="ECO:0007669"/>
    <property type="project" value="TreeGrafter"/>
</dbReference>
<dbReference type="Pfam" id="PF05193">
    <property type="entry name" value="Peptidase_M16_C"/>
    <property type="match status" value="1"/>
</dbReference>
<dbReference type="SUPFAM" id="SSF63411">
    <property type="entry name" value="LuxS/MPP-like metallohydrolase"/>
    <property type="match status" value="2"/>
</dbReference>
<organism evidence="8 9">
    <name type="scientific">Trichuris suis</name>
    <name type="common">pig whipworm</name>
    <dbReference type="NCBI Taxonomy" id="68888"/>
    <lineage>
        <taxon>Eukaryota</taxon>
        <taxon>Metazoa</taxon>
        <taxon>Ecdysozoa</taxon>
        <taxon>Nematoda</taxon>
        <taxon>Enoplea</taxon>
        <taxon>Dorylaimia</taxon>
        <taxon>Trichinellida</taxon>
        <taxon>Trichuridae</taxon>
        <taxon>Trichuris</taxon>
    </lineage>
</organism>
<dbReference type="PANTHER" id="PTHR11851:SF49">
    <property type="entry name" value="MITOCHONDRIAL-PROCESSING PEPTIDASE SUBUNIT ALPHA"/>
    <property type="match status" value="1"/>
</dbReference>
<comment type="similarity">
    <text evidence="2">Belongs to the peptidase M16 family.</text>
</comment>
<dbReference type="Proteomes" id="UP000030764">
    <property type="component" value="Unassembled WGS sequence"/>
</dbReference>
<comment type="function">
    <text evidence="1">Substrate recognition and binding subunit of the essential mitochondrial processing protease (MPP), which cleaves the mitochondrial sequence off newly imported precursors proteins.</text>
</comment>
<reference evidence="8 9" key="1">
    <citation type="journal article" date="2014" name="Nat. Genet.">
        <title>Genome and transcriptome of the porcine whipworm Trichuris suis.</title>
        <authorList>
            <person name="Jex A.R."/>
            <person name="Nejsum P."/>
            <person name="Schwarz E.M."/>
            <person name="Hu L."/>
            <person name="Young N.D."/>
            <person name="Hall R.S."/>
            <person name="Korhonen P.K."/>
            <person name="Liao S."/>
            <person name="Thamsborg S."/>
            <person name="Xia J."/>
            <person name="Xu P."/>
            <person name="Wang S."/>
            <person name="Scheerlinck J.P."/>
            <person name="Hofmann A."/>
            <person name="Sternberg P.W."/>
            <person name="Wang J."/>
            <person name="Gasser R.B."/>
        </authorList>
    </citation>
    <scope>NUCLEOTIDE SEQUENCE [LARGE SCALE GENOMIC DNA]</scope>
    <source>
        <strain evidence="8">DCEP-RM93M</strain>
    </source>
</reference>
<dbReference type="Pfam" id="PF00076">
    <property type="entry name" value="RRM_1"/>
    <property type="match status" value="1"/>
</dbReference>
<evidence type="ECO:0000256" key="5">
    <source>
        <dbReference type="SAM" id="MobiDB-lite"/>
    </source>
</evidence>
<dbReference type="InterPro" id="IPR007863">
    <property type="entry name" value="Peptidase_M16_C"/>
</dbReference>
<proteinExistence type="inferred from homology"/>
<name>A0A085LPB7_9BILA</name>
<dbReference type="AlphaFoldDB" id="A0A085LPB7"/>
<dbReference type="PANTHER" id="PTHR11851">
    <property type="entry name" value="METALLOPROTEASE"/>
    <property type="match status" value="1"/>
</dbReference>
<dbReference type="EMBL" id="KL363352">
    <property type="protein sequence ID" value="KFD46813.1"/>
    <property type="molecule type" value="Genomic_DNA"/>
</dbReference>
<evidence type="ECO:0000259" key="7">
    <source>
        <dbReference type="PROSITE" id="PS50158"/>
    </source>
</evidence>
<dbReference type="InterPro" id="IPR036875">
    <property type="entry name" value="Znf_CCHC_sf"/>
</dbReference>
<feature type="domain" description="RRM" evidence="6">
    <location>
        <begin position="47"/>
        <end position="117"/>
    </location>
</feature>
<dbReference type="InterPro" id="IPR050361">
    <property type="entry name" value="MPP/UQCRC_Complex"/>
</dbReference>
<dbReference type="GO" id="GO:0003723">
    <property type="term" value="F:RNA binding"/>
    <property type="evidence" value="ECO:0007669"/>
    <property type="project" value="UniProtKB-UniRule"/>
</dbReference>
<dbReference type="InterPro" id="IPR011765">
    <property type="entry name" value="Pept_M16_N"/>
</dbReference>
<dbReference type="SUPFAM" id="SSF57756">
    <property type="entry name" value="Retrovirus zinc finger-like domains"/>
    <property type="match status" value="1"/>
</dbReference>
<keyword evidence="4" id="KW-0694">RNA-binding</keyword>
<dbReference type="SMART" id="SM00360">
    <property type="entry name" value="RRM"/>
    <property type="match status" value="1"/>
</dbReference>
<sequence>ERPAFVASSRLHCTPYKRKAKQRRGNNKKRYNSGAPLITGTKKIVMVKFFVGNLASSVQSQDLRQLFEQYGAVAECDVVRNFGFVHMNDDQEARKAYESLNKITFHDRSLHIEYSTSKLRKAPGMDEVCFRCGMSGHKTNNCPQKTGGSKSNLSGGKRPSEYSGNIPAKRAGFSPVGLSNDCGAMVSRVSEDPLIPMPQDRSLLPLYEDYVVSRERYYYYKDRLERVLYPYRRDGGPLPPPLPPPAQSRMTTMSEAEFFAAAAVNSQAYLRSIYSIQWVSPDVSTAKLFNGGVKSRTYDSTAFQMTLLGTCIARRGSWLIHAGQGTIGKTNASHTTSVQTKHRSSPESSEHSLLTTQLPSGLHVVSCDRGEPISRVSLVFHAGIRFESPNYRGVVHRIQNSIGSKTNRISSVQLNYDLATLGAHVKSEFSRELLRFDLTCVRDRVTDVLPYVSEMVCNTSYEDWFFEETNEQMEIERELAFENPAAKLVEMLHAVAYPRSRMGHGLLSPKWMIERHTPVMVKRYMERNIISNASILVGSGVEHDTLVSYASEQLPLPQGERPLPVAAHYVGGERLKEYMNSSVFAVIGNEGFSCKDVCSMAAQLVFSSILGSTGAHGYHSIPTPRFQRAVAADALYPVHASCFNYFYSDTGLFGMYVRTCPEDLTSVLKAAVSELRRVAQGHVNEEDIKGAKDAAKRTLIMERGLSHYVSNDVPVQVLLGSGKAIDIEEFCLMIDNVSPNDLHEVGKKVTKNRFSLAVLGNSEKIPYAADLFEA</sequence>
<dbReference type="InterPro" id="IPR001878">
    <property type="entry name" value="Znf_CCHC"/>
</dbReference>
<feature type="compositionally biased region" description="Polar residues" evidence="5">
    <location>
        <begin position="330"/>
        <end position="339"/>
    </location>
</feature>
<keyword evidence="3" id="KW-0479">Metal-binding</keyword>
<feature type="compositionally biased region" description="Polar residues" evidence="5">
    <location>
        <begin position="140"/>
        <end position="154"/>
    </location>
</feature>
<feature type="region of interest" description="Disordered" evidence="5">
    <location>
        <begin position="330"/>
        <end position="352"/>
    </location>
</feature>
<accession>A0A085LPB7</accession>
<dbReference type="PROSITE" id="PS50102">
    <property type="entry name" value="RRM"/>
    <property type="match status" value="1"/>
</dbReference>
<evidence type="ECO:0000256" key="3">
    <source>
        <dbReference type="PROSITE-ProRule" id="PRU00047"/>
    </source>
</evidence>
<protein>
    <submittedName>
        <fullName evidence="8">Uncharacterized protein</fullName>
    </submittedName>
</protein>
<evidence type="ECO:0000259" key="6">
    <source>
        <dbReference type="PROSITE" id="PS50102"/>
    </source>
</evidence>
<evidence type="ECO:0000256" key="4">
    <source>
        <dbReference type="PROSITE-ProRule" id="PRU00176"/>
    </source>
</evidence>
<dbReference type="InterPro" id="IPR011249">
    <property type="entry name" value="Metalloenz_LuxS/M16"/>
</dbReference>
<dbReference type="InterPro" id="IPR035979">
    <property type="entry name" value="RBD_domain_sf"/>
</dbReference>
<evidence type="ECO:0000256" key="2">
    <source>
        <dbReference type="ARBA" id="ARBA00007261"/>
    </source>
</evidence>
<feature type="non-terminal residue" evidence="8">
    <location>
        <position position="1"/>
    </location>
</feature>
<keyword evidence="9" id="KW-1185">Reference proteome</keyword>
<dbReference type="InterPro" id="IPR012677">
    <property type="entry name" value="Nucleotide-bd_a/b_plait_sf"/>
</dbReference>
<dbReference type="Pfam" id="PF00675">
    <property type="entry name" value="Peptidase_M16"/>
    <property type="match status" value="1"/>
</dbReference>
<dbReference type="InterPro" id="IPR000504">
    <property type="entry name" value="RRM_dom"/>
</dbReference>
<feature type="region of interest" description="Disordered" evidence="5">
    <location>
        <begin position="140"/>
        <end position="164"/>
    </location>
</feature>
<dbReference type="SUPFAM" id="SSF54928">
    <property type="entry name" value="RNA-binding domain, RBD"/>
    <property type="match status" value="1"/>
</dbReference>
<dbReference type="Gene3D" id="3.30.830.10">
    <property type="entry name" value="Metalloenzyme, LuxS/M16 peptidase-like"/>
    <property type="match status" value="2"/>
</dbReference>
<evidence type="ECO:0000256" key="1">
    <source>
        <dbReference type="ARBA" id="ARBA00002123"/>
    </source>
</evidence>
<gene>
    <name evidence="8" type="ORF">M513_12296</name>
</gene>
<keyword evidence="3" id="KW-0863">Zinc-finger</keyword>
<evidence type="ECO:0000313" key="9">
    <source>
        <dbReference type="Proteomes" id="UP000030764"/>
    </source>
</evidence>
<feature type="domain" description="CCHC-type" evidence="7">
    <location>
        <begin position="129"/>
        <end position="144"/>
    </location>
</feature>
<dbReference type="GO" id="GO:0019899">
    <property type="term" value="F:enzyme binding"/>
    <property type="evidence" value="ECO:0007669"/>
    <property type="project" value="UniProtKB-ARBA"/>
</dbReference>
<dbReference type="Gene3D" id="3.30.70.330">
    <property type="match status" value="1"/>
</dbReference>
<dbReference type="PROSITE" id="PS50158">
    <property type="entry name" value="ZF_CCHC"/>
    <property type="match status" value="1"/>
</dbReference>